<dbReference type="GO" id="GO:0016887">
    <property type="term" value="F:ATP hydrolysis activity"/>
    <property type="evidence" value="ECO:0007669"/>
    <property type="project" value="InterPro"/>
</dbReference>
<feature type="compositionally biased region" description="Polar residues" evidence="7">
    <location>
        <begin position="341"/>
        <end position="350"/>
    </location>
</feature>
<dbReference type="EMBL" id="LUEZ02000052">
    <property type="protein sequence ID" value="RDB22119.1"/>
    <property type="molecule type" value="Genomic_DNA"/>
</dbReference>
<feature type="zinc finger region" description="C3H1-type" evidence="6">
    <location>
        <begin position="9"/>
        <end position="36"/>
    </location>
</feature>
<dbReference type="Gene3D" id="3.40.50.300">
    <property type="entry name" value="P-loop containing nucleotide triphosphate hydrolases"/>
    <property type="match status" value="1"/>
</dbReference>
<feature type="region of interest" description="Disordered" evidence="7">
    <location>
        <begin position="712"/>
        <end position="750"/>
    </location>
</feature>
<keyword evidence="10" id="KW-1185">Reference proteome</keyword>
<evidence type="ECO:0000256" key="1">
    <source>
        <dbReference type="ARBA" id="ARBA00022723"/>
    </source>
</evidence>
<dbReference type="GO" id="GO:0005524">
    <property type="term" value="F:ATP binding"/>
    <property type="evidence" value="ECO:0007669"/>
    <property type="project" value="UniProtKB-KW"/>
</dbReference>
<dbReference type="InterPro" id="IPR036855">
    <property type="entry name" value="Znf_CCCH_sf"/>
</dbReference>
<dbReference type="GO" id="GO:0005737">
    <property type="term" value="C:cytoplasm"/>
    <property type="evidence" value="ECO:0007669"/>
    <property type="project" value="TreeGrafter"/>
</dbReference>
<accession>A0A369JIU7</accession>
<reference evidence="9" key="1">
    <citation type="submission" date="2018-04" db="EMBL/GenBank/DDBJ databases">
        <title>Whole genome sequencing of Hypsizygus marmoreus.</title>
        <authorList>
            <person name="Choi I.-G."/>
            <person name="Min B."/>
            <person name="Kim J.-G."/>
            <person name="Kim S."/>
            <person name="Oh Y.-L."/>
            <person name="Kong W.-S."/>
            <person name="Park H."/>
            <person name="Jeong J."/>
            <person name="Song E.-S."/>
        </authorList>
    </citation>
    <scope>NUCLEOTIDE SEQUENCE [LARGE SCALE GENOMIC DNA]</scope>
    <source>
        <strain evidence="9">51987-8</strain>
    </source>
</reference>
<name>A0A369JIU7_HYPMA</name>
<evidence type="ECO:0000256" key="7">
    <source>
        <dbReference type="SAM" id="MobiDB-lite"/>
    </source>
</evidence>
<feature type="region of interest" description="Disordered" evidence="7">
    <location>
        <begin position="778"/>
        <end position="825"/>
    </location>
</feature>
<dbReference type="InterPro" id="IPR027417">
    <property type="entry name" value="P-loop_NTPase"/>
</dbReference>
<feature type="region of interest" description="Disordered" evidence="7">
    <location>
        <begin position="134"/>
        <end position="172"/>
    </location>
</feature>
<comment type="caution">
    <text evidence="9">The sequence shown here is derived from an EMBL/GenBank/DDBJ whole genome shotgun (WGS) entry which is preliminary data.</text>
</comment>
<dbReference type="GO" id="GO:0008270">
    <property type="term" value="F:zinc ion binding"/>
    <property type="evidence" value="ECO:0007669"/>
    <property type="project" value="UniProtKB-KW"/>
</dbReference>
<dbReference type="Pfam" id="PF00642">
    <property type="entry name" value="zf-CCCH"/>
    <property type="match status" value="1"/>
</dbReference>
<evidence type="ECO:0000256" key="6">
    <source>
        <dbReference type="PROSITE-ProRule" id="PRU00723"/>
    </source>
</evidence>
<evidence type="ECO:0000313" key="9">
    <source>
        <dbReference type="EMBL" id="RDB22119.1"/>
    </source>
</evidence>
<protein>
    <recommendedName>
        <fullName evidence="8">C3H1-type domain-containing protein</fullName>
    </recommendedName>
</protein>
<feature type="region of interest" description="Disordered" evidence="7">
    <location>
        <begin position="558"/>
        <end position="602"/>
    </location>
</feature>
<dbReference type="InterPro" id="IPR050130">
    <property type="entry name" value="ClpA_ClpB"/>
</dbReference>
<evidence type="ECO:0000256" key="2">
    <source>
        <dbReference type="ARBA" id="ARBA00022741"/>
    </source>
</evidence>
<dbReference type="STRING" id="39966.A0A369JIU7"/>
<evidence type="ECO:0000256" key="4">
    <source>
        <dbReference type="ARBA" id="ARBA00022833"/>
    </source>
</evidence>
<evidence type="ECO:0000259" key="8">
    <source>
        <dbReference type="PROSITE" id="PS50103"/>
    </source>
</evidence>
<organism evidence="9 10">
    <name type="scientific">Hypsizygus marmoreus</name>
    <name type="common">White beech mushroom</name>
    <name type="synonym">Agaricus marmoreus</name>
    <dbReference type="NCBI Taxonomy" id="39966"/>
    <lineage>
        <taxon>Eukaryota</taxon>
        <taxon>Fungi</taxon>
        <taxon>Dikarya</taxon>
        <taxon>Basidiomycota</taxon>
        <taxon>Agaricomycotina</taxon>
        <taxon>Agaricomycetes</taxon>
        <taxon>Agaricomycetidae</taxon>
        <taxon>Agaricales</taxon>
        <taxon>Tricholomatineae</taxon>
        <taxon>Lyophyllaceae</taxon>
        <taxon>Hypsizygus</taxon>
    </lineage>
</organism>
<dbReference type="Gene3D" id="2.30.30.1190">
    <property type="match status" value="1"/>
</dbReference>
<feature type="region of interest" description="Disordered" evidence="7">
    <location>
        <begin position="341"/>
        <end position="374"/>
    </location>
</feature>
<keyword evidence="3 6" id="KW-0863">Zinc-finger</keyword>
<dbReference type="InterPro" id="IPR000571">
    <property type="entry name" value="Znf_CCCH"/>
</dbReference>
<dbReference type="InterPro" id="IPR011704">
    <property type="entry name" value="ATPase_dyneun-rel_AAA"/>
</dbReference>
<proteinExistence type="predicted"/>
<feature type="region of interest" description="Disordered" evidence="7">
    <location>
        <begin position="862"/>
        <end position="885"/>
    </location>
</feature>
<feature type="region of interest" description="Disordered" evidence="7">
    <location>
        <begin position="422"/>
        <end position="441"/>
    </location>
</feature>
<dbReference type="Pfam" id="PF07728">
    <property type="entry name" value="AAA_5"/>
    <property type="match status" value="1"/>
</dbReference>
<feature type="compositionally biased region" description="Low complexity" evidence="7">
    <location>
        <begin position="151"/>
        <end position="162"/>
    </location>
</feature>
<dbReference type="InParanoid" id="A0A369JIU7"/>
<dbReference type="SUPFAM" id="SSF52540">
    <property type="entry name" value="P-loop containing nucleoside triphosphate hydrolases"/>
    <property type="match status" value="1"/>
</dbReference>
<dbReference type="Proteomes" id="UP000076154">
    <property type="component" value="Unassembled WGS sequence"/>
</dbReference>
<keyword evidence="1 6" id="KW-0479">Metal-binding</keyword>
<dbReference type="PANTHER" id="PTHR11638:SF18">
    <property type="entry name" value="HEAT SHOCK PROTEIN 104"/>
    <property type="match status" value="1"/>
</dbReference>
<gene>
    <name evidence="9" type="ORF">Hypma_010609</name>
</gene>
<keyword evidence="5" id="KW-0067">ATP-binding</keyword>
<dbReference type="GO" id="GO:0034605">
    <property type="term" value="P:cellular response to heat"/>
    <property type="evidence" value="ECO:0007669"/>
    <property type="project" value="TreeGrafter"/>
</dbReference>
<evidence type="ECO:0000313" key="10">
    <source>
        <dbReference type="Proteomes" id="UP000076154"/>
    </source>
</evidence>
<keyword evidence="2" id="KW-0547">Nucleotide-binding</keyword>
<dbReference type="SMART" id="SM00356">
    <property type="entry name" value="ZnF_C3H1"/>
    <property type="match status" value="1"/>
</dbReference>
<feature type="region of interest" description="Disordered" evidence="7">
    <location>
        <begin position="509"/>
        <end position="539"/>
    </location>
</feature>
<feature type="region of interest" description="Disordered" evidence="7">
    <location>
        <begin position="922"/>
        <end position="967"/>
    </location>
</feature>
<dbReference type="OrthoDB" id="47330at2759"/>
<sequence length="1407" mass="153412">MDLPAPAWRVKTRPCPFYQQGRCLFADSCNFLHNVSIKVSSENISRSFQPPSSGTPVKPPLVTIHSPGSVRSPPRSPRLNGLLLALKDVIGEDPDDEYMDETTFFDGSTYVDGTKYVEEPMQRQDVSDDLTVTDHTHSLTTDPEQHQSPLGSSGSTSITASIPVPNHDDETTSRTLSLFTDSVEHPSIRAIQSTSDTEPSLSNPPGLSSLLSPVDLSLNLAPFNLDHFETMAQDADSIDSGYADTWKNPRPFDRSPPRSPLKSTFGLLSSPFATASSHVVSPRLSAFISRPPQSPFGSTFPVADDVPSDLSLDSPGGGVLPDTHSSESDEGYVVVEDGASHFTSSPASSESNKDEDEDDDLTDEDPFPSSWDSGQQQTAVYIGMPPVTPQEINVALRRSLSTPTHFLTDTLDFVEDEAVGSSSVVVPRDEDDVEPDPPVQSSLVDDQMVSVYDESFDYTAQSEPMPTVCSIPAGNGLALADDEDPFHYNGSFEPDPVVHSSPLEDRQLRAESDEAHDYSPQSGPELLACSSSPEHQLEQAHVDESFDYTAQTELEPFASSHPVEHQPAQRGDESFDYTAQSESEHAVYSSPPDNPSTLVDNDDTLDYTAQLAYLASPTAAINENDTLHSIYDNYSAFSEDPGPPFENPPFENPSFETMPMSSRVEAVKEAIFERQPIRAATPNIGSGFIRERVFTPPPTRGRSGTMTVPVDSPILAPSPAVSLGAQSRGPASPHSQNARSAWSPDSAVSEVPEVQEVVISKKVPFGFRHSLASGRASIHSLPSGRVSRTGSQDVEPPAGPSSRSDREYSPDLLSPTSPPANGLRPLRLSTILGQNPSSASSQNSMFSVNSYRQSAGNLHRASISSTSVPSSAISRSNNPLLSSSRSSFIPGQINTLLESEDTVIPSPLSSFHISRLRNFGEPQSAPLSRTSSWQSDGIDFTQTSHDHDRPFSRSSEPSFDHDDNTNLEEEVNYDYAIRRPLPISQRTAAPSTRPASIMRPPMHAIATPKPTLMFAIASDDVQQVRQVLESGDAGPNDSVGPQSALAFTLTNDQLCHKMEIVKTLLAFGADPTVLTKPGRNSVSSSSRVPEDSIKASPLRNPLMAAMDPATRYYVERADAAHTRRTSALIHRSFFRPLTRVRYELIGQDRALEQLFKVLSIHSRQLSVTPIVVLLCGPSGHGKSLLARKFGSLLDVPTHTVNMTTIQSTADLWRAYSMCPFETPTTCTLAEFLINNEGKRCVVVLDEIEKTQDEKTLWSLLMPWEHGRCSFEANGRYVDVRNVVWLGTSNVGHDLVFEHHEARARPDELMSRDEYVELMGLLRPRASERLGASILSRVTTTLPFVPFTLEERRAICCEAIQTIAGDIVRTLSKDLVDSMVNGALAEYIAAEGARSLYRAVSNQLVDNV</sequence>
<evidence type="ECO:0000256" key="3">
    <source>
        <dbReference type="ARBA" id="ARBA00022771"/>
    </source>
</evidence>
<feature type="domain" description="C3H1-type" evidence="8">
    <location>
        <begin position="9"/>
        <end position="36"/>
    </location>
</feature>
<dbReference type="PANTHER" id="PTHR11638">
    <property type="entry name" value="ATP-DEPENDENT CLP PROTEASE"/>
    <property type="match status" value="1"/>
</dbReference>
<dbReference type="PROSITE" id="PS50103">
    <property type="entry name" value="ZF_C3H1"/>
    <property type="match status" value="1"/>
</dbReference>
<feature type="compositionally biased region" description="Polar residues" evidence="7">
    <location>
        <begin position="925"/>
        <end position="943"/>
    </location>
</feature>
<evidence type="ECO:0000256" key="5">
    <source>
        <dbReference type="ARBA" id="ARBA00022840"/>
    </source>
</evidence>
<feature type="compositionally biased region" description="Polar residues" evidence="7">
    <location>
        <begin position="138"/>
        <end position="150"/>
    </location>
</feature>
<feature type="region of interest" description="Disordered" evidence="7">
    <location>
        <begin position="307"/>
        <end position="329"/>
    </location>
</feature>
<feature type="compositionally biased region" description="Acidic residues" evidence="7">
    <location>
        <begin position="353"/>
        <end position="366"/>
    </location>
</feature>
<dbReference type="SUPFAM" id="SSF90229">
    <property type="entry name" value="CCCH zinc finger"/>
    <property type="match status" value="1"/>
</dbReference>
<keyword evidence="4 6" id="KW-0862">Zinc</keyword>